<protein>
    <submittedName>
        <fullName evidence="1">Uncharacterized protein</fullName>
    </submittedName>
</protein>
<dbReference type="AlphaFoldDB" id="A0A1L7R8X4"/>
<gene>
    <name evidence="1" type="ORF">AAM4_0352</name>
</gene>
<dbReference type="EMBL" id="LK995470">
    <property type="protein sequence ID" value="CED90247.1"/>
    <property type="molecule type" value="Genomic_DNA"/>
</dbReference>
<organism evidence="1">
    <name type="scientific">Actinomyces succiniciruminis</name>
    <dbReference type="NCBI Taxonomy" id="1522002"/>
    <lineage>
        <taxon>Bacteria</taxon>
        <taxon>Bacillati</taxon>
        <taxon>Actinomycetota</taxon>
        <taxon>Actinomycetes</taxon>
        <taxon>Actinomycetales</taxon>
        <taxon>Actinomycetaceae</taxon>
        <taxon>Actinomyces</taxon>
    </lineage>
</organism>
<sequence length="153" mass="15014">MTAVITGRVVSPTMTGVHATLTLTPADGPVGIREESGSAVLAGSALIAADDGVLRVEVVAGRYGLRLTVGAAVSVGAVVVLEDGLTYDLSALLGLAPDGGGVSDAGGDATPVVTVAADGLRLLVPEHMVSGDGLTYTMTDADAEGVGLIMIGD</sequence>
<name>A0A1L7R8X4_9ACTO</name>
<proteinExistence type="predicted"/>
<reference evidence="1" key="1">
    <citation type="submission" date="2014-07" db="EMBL/GenBank/DDBJ databases">
        <authorList>
            <person name="Zhang J.E."/>
            <person name="Yang H."/>
            <person name="Guo J."/>
            <person name="Deng Z."/>
            <person name="Luo H."/>
            <person name="Luo M."/>
            <person name="Zhao B."/>
        </authorList>
    </citation>
    <scope>NUCLEOTIDE SEQUENCE</scope>
    <source>
        <strain evidence="1">AM4</strain>
    </source>
</reference>
<accession>A0A1L7R8X4</accession>
<evidence type="ECO:0000313" key="1">
    <source>
        <dbReference type="EMBL" id="CED90247.1"/>
    </source>
</evidence>